<dbReference type="Pfam" id="PF11721">
    <property type="entry name" value="Malectin"/>
    <property type="match status" value="1"/>
</dbReference>
<evidence type="ECO:0000256" key="18">
    <source>
        <dbReference type="ARBA" id="ARBA00048679"/>
    </source>
</evidence>
<dbReference type="FunFam" id="3.80.10.10:FF:000298">
    <property type="entry name" value="Putative LRR receptor-like serine/threonine-protein kinase"/>
    <property type="match status" value="1"/>
</dbReference>
<evidence type="ECO:0000256" key="13">
    <source>
        <dbReference type="ARBA" id="ARBA00022989"/>
    </source>
</evidence>
<evidence type="ECO:0000256" key="15">
    <source>
        <dbReference type="ARBA" id="ARBA00023170"/>
    </source>
</evidence>
<comment type="subcellular location">
    <subcellularLocation>
        <location evidence="1">Membrane</location>
        <topology evidence="1">Single-pass type I membrane protein</topology>
    </subcellularLocation>
</comment>
<comment type="catalytic activity">
    <reaction evidence="18">
        <text>L-seryl-[protein] + ATP = O-phospho-L-seryl-[protein] + ADP + H(+)</text>
        <dbReference type="Rhea" id="RHEA:17989"/>
        <dbReference type="Rhea" id="RHEA-COMP:9863"/>
        <dbReference type="Rhea" id="RHEA-COMP:11604"/>
        <dbReference type="ChEBI" id="CHEBI:15378"/>
        <dbReference type="ChEBI" id="CHEBI:29999"/>
        <dbReference type="ChEBI" id="CHEBI:30616"/>
        <dbReference type="ChEBI" id="CHEBI:83421"/>
        <dbReference type="ChEBI" id="CHEBI:456216"/>
        <dbReference type="EC" id="2.7.11.1"/>
    </reaction>
</comment>
<dbReference type="Pfam" id="PF13855">
    <property type="entry name" value="LRR_8"/>
    <property type="match status" value="1"/>
</dbReference>
<organism evidence="23 24">
    <name type="scientific">Fraxinus pennsylvanica</name>
    <dbReference type="NCBI Taxonomy" id="56036"/>
    <lineage>
        <taxon>Eukaryota</taxon>
        <taxon>Viridiplantae</taxon>
        <taxon>Streptophyta</taxon>
        <taxon>Embryophyta</taxon>
        <taxon>Tracheophyta</taxon>
        <taxon>Spermatophyta</taxon>
        <taxon>Magnoliopsida</taxon>
        <taxon>eudicotyledons</taxon>
        <taxon>Gunneridae</taxon>
        <taxon>Pentapetalae</taxon>
        <taxon>asterids</taxon>
        <taxon>lamiids</taxon>
        <taxon>Lamiales</taxon>
        <taxon>Oleaceae</taxon>
        <taxon>Oleeae</taxon>
        <taxon>Fraxinus</taxon>
    </lineage>
</organism>
<evidence type="ECO:0000256" key="7">
    <source>
        <dbReference type="ARBA" id="ARBA00022692"/>
    </source>
</evidence>
<dbReference type="AlphaFoldDB" id="A0AAD1Z0A5"/>
<evidence type="ECO:0000313" key="24">
    <source>
        <dbReference type="Proteomes" id="UP000834106"/>
    </source>
</evidence>
<proteinExistence type="predicted"/>
<dbReference type="Gene3D" id="2.60.120.430">
    <property type="entry name" value="Galactose-binding lectin"/>
    <property type="match status" value="1"/>
</dbReference>
<dbReference type="FunFam" id="2.60.120.430:FF:000002">
    <property type="entry name" value="Leucine-rich repeat receptor-like protein kinase"/>
    <property type="match status" value="1"/>
</dbReference>
<keyword evidence="16" id="KW-0325">Glycoprotein</keyword>
<evidence type="ECO:0000256" key="12">
    <source>
        <dbReference type="ARBA" id="ARBA00022840"/>
    </source>
</evidence>
<feature type="transmembrane region" description="Helical" evidence="20">
    <location>
        <begin position="638"/>
        <end position="661"/>
    </location>
</feature>
<evidence type="ECO:0000256" key="5">
    <source>
        <dbReference type="ARBA" id="ARBA00022614"/>
    </source>
</evidence>
<dbReference type="InterPro" id="IPR001245">
    <property type="entry name" value="Ser-Thr/Tyr_kinase_cat_dom"/>
</dbReference>
<comment type="catalytic activity">
    <reaction evidence="17">
        <text>L-threonyl-[protein] + ATP = O-phospho-L-threonyl-[protein] + ADP + H(+)</text>
        <dbReference type="Rhea" id="RHEA:46608"/>
        <dbReference type="Rhea" id="RHEA-COMP:11060"/>
        <dbReference type="Rhea" id="RHEA-COMP:11605"/>
        <dbReference type="ChEBI" id="CHEBI:15378"/>
        <dbReference type="ChEBI" id="CHEBI:30013"/>
        <dbReference type="ChEBI" id="CHEBI:30616"/>
        <dbReference type="ChEBI" id="CHEBI:61977"/>
        <dbReference type="ChEBI" id="CHEBI:456216"/>
        <dbReference type="EC" id="2.7.11.1"/>
    </reaction>
</comment>
<dbReference type="FunFam" id="3.30.200.20:FF:000140">
    <property type="entry name" value="Leucine-rich repeat receptor-like protein kinase"/>
    <property type="match status" value="1"/>
</dbReference>
<keyword evidence="9" id="KW-0677">Repeat</keyword>
<keyword evidence="5" id="KW-0433">Leucine-rich repeat</keyword>
<keyword evidence="12" id="KW-0067">ATP-binding</keyword>
<dbReference type="InterPro" id="IPR051824">
    <property type="entry name" value="LRR_Rcpt-Like_S/T_Kinase"/>
</dbReference>
<dbReference type="InterPro" id="IPR000719">
    <property type="entry name" value="Prot_kinase_dom"/>
</dbReference>
<dbReference type="Gene3D" id="3.80.10.10">
    <property type="entry name" value="Ribonuclease Inhibitor"/>
    <property type="match status" value="2"/>
</dbReference>
<reference evidence="23" key="1">
    <citation type="submission" date="2023-05" db="EMBL/GenBank/DDBJ databases">
        <authorList>
            <person name="Huff M."/>
        </authorList>
    </citation>
    <scope>NUCLEOTIDE SEQUENCE</scope>
</reference>
<keyword evidence="14 20" id="KW-0472">Membrane</keyword>
<evidence type="ECO:0000256" key="20">
    <source>
        <dbReference type="SAM" id="Phobius"/>
    </source>
</evidence>
<dbReference type="FunFam" id="3.80.10.10:FF:000766">
    <property type="entry name" value="Os05g0263100 protein"/>
    <property type="match status" value="1"/>
</dbReference>
<dbReference type="PANTHER" id="PTHR48006:SF62">
    <property type="entry name" value="LEUCINE-RICH REPEAT TRANSMEMBRANE PROTEIN KINASE"/>
    <property type="match status" value="1"/>
</dbReference>
<evidence type="ECO:0000256" key="11">
    <source>
        <dbReference type="ARBA" id="ARBA00022777"/>
    </source>
</evidence>
<keyword evidence="11" id="KW-0418">Kinase</keyword>
<dbReference type="Gene3D" id="3.30.200.20">
    <property type="entry name" value="Phosphorylase Kinase, domain 1"/>
    <property type="match status" value="1"/>
</dbReference>
<dbReference type="GO" id="GO:0005886">
    <property type="term" value="C:plasma membrane"/>
    <property type="evidence" value="ECO:0007669"/>
    <property type="project" value="TreeGrafter"/>
</dbReference>
<evidence type="ECO:0000256" key="10">
    <source>
        <dbReference type="ARBA" id="ARBA00022741"/>
    </source>
</evidence>
<evidence type="ECO:0000256" key="8">
    <source>
        <dbReference type="ARBA" id="ARBA00022729"/>
    </source>
</evidence>
<keyword evidence="24" id="KW-1185">Reference proteome</keyword>
<evidence type="ECO:0000256" key="4">
    <source>
        <dbReference type="ARBA" id="ARBA00022553"/>
    </source>
</evidence>
<dbReference type="GO" id="GO:0005524">
    <property type="term" value="F:ATP binding"/>
    <property type="evidence" value="ECO:0007669"/>
    <property type="project" value="UniProtKB-KW"/>
</dbReference>
<dbReference type="InterPro" id="IPR032675">
    <property type="entry name" value="LRR_dom_sf"/>
</dbReference>
<evidence type="ECO:0000256" key="3">
    <source>
        <dbReference type="ARBA" id="ARBA00022527"/>
    </source>
</evidence>
<keyword evidence="10" id="KW-0547">Nucleotide-binding</keyword>
<dbReference type="InterPro" id="IPR001611">
    <property type="entry name" value="Leu-rich_rpt"/>
</dbReference>
<dbReference type="EC" id="2.7.11.1" evidence="2"/>
<keyword evidence="3" id="KW-0723">Serine/threonine-protein kinase</keyword>
<dbReference type="InterPro" id="IPR011009">
    <property type="entry name" value="Kinase-like_dom_sf"/>
</dbReference>
<dbReference type="PROSITE" id="PS50011">
    <property type="entry name" value="PROTEIN_KINASE_DOM"/>
    <property type="match status" value="1"/>
</dbReference>
<name>A0AAD1Z0A5_9LAMI</name>
<evidence type="ECO:0000256" key="2">
    <source>
        <dbReference type="ARBA" id="ARBA00012513"/>
    </source>
</evidence>
<keyword evidence="6" id="KW-0808">Transferase</keyword>
<evidence type="ECO:0000256" key="17">
    <source>
        <dbReference type="ARBA" id="ARBA00047899"/>
    </source>
</evidence>
<evidence type="ECO:0000256" key="16">
    <source>
        <dbReference type="ARBA" id="ARBA00023180"/>
    </source>
</evidence>
<gene>
    <name evidence="23" type="ORF">FPE_LOCUS7754</name>
</gene>
<feature type="compositionally biased region" description="Basic and acidic residues" evidence="19">
    <location>
        <begin position="1032"/>
        <end position="1042"/>
    </location>
</feature>
<feature type="chain" id="PRO_5042293145" description="non-specific serine/threonine protein kinase" evidence="21">
    <location>
        <begin position="34"/>
        <end position="1042"/>
    </location>
</feature>
<keyword evidence="7 20" id="KW-0812">Transmembrane</keyword>
<dbReference type="SUPFAM" id="SSF52058">
    <property type="entry name" value="L domain-like"/>
    <property type="match status" value="1"/>
</dbReference>
<sequence>MNKLHHQLGAHAPPLLALYFVLISFLLLQIAQAQDTRNATTDPSDAKAVNTMFQRWGISGTNQQWNISGELCSGVAIDETAIVNFNPGIKCDCSYNNGTTCRITALRVYALDVGGSIPNELWNLTFLDDLDLRQNYLTGPLPASVGNLTRMQYLSFGINALSGEVPKELGKLTDLISLAFGTNNFSGPLPSELGSLTKLEQLYFPSSGVSGPIPRTFSNLTSLQTVLASDNELTGQIPDFIGSWSNLISLRFQGNSFQGPIPPSFSNLTSLNELRISDLSNGSSTLDFTRSMKSLATLVLRNNNISGSLPSNFGEYQSLTLLDLSFNSLTGRIPDSLFNLSSLSNLFLGNNKFTGPLPAQKRPSLQNIDLSYNGLSGSFPSWVSGPNLQLNLVANNFTIDNSNGSALPSGLNCLQQNFPCNRGSPIYSSFAIKCGGRQIRSSDQIVYEMDNETLGPATHYMTSTNRWAVSNVGLPSNSNNPQYKISSSSQFTATLDSELFQTARISAGSLRYYGLGLENGNYTVKLQFAEIGILGPMRWMSLGRRVFDIYIQGKLEFKDFDIVKEAGGTPLKAVVKESKVRVSENYLEIHFFWAGKGTCCVPTQGTYGPSISAISATPDFFPTVRNSPPSRKKNKTGLIVGIVVAVGAVSLLSVFAAYYLAQRRNRKKSYEDEDFLGMDARPYTFSYAELRSATDDFNPANKLGEGGFGPVYRGTLEDGRVVAVKQLSIASRQGKSQFVAEIATISAVQHRNLVKLYGCCIEGDKRLLVYEYLENKSLDQVLFGAGNRSLTLNWQTRFDICLGVARGLAYLHEESRLRIVHRDVKASNILLDSDLNPKISDFGLAKLYDDKKTHISTRVAGTIGYLAPEYAMRGRLTEKADVFSFGVVALEIVSGRLNSDSSLEDDEVYLLEWAWNLHETNQEMELVDRTLSEVNEDEVKIIIGVALLCSQTSPNLRPSMSRVVSMLSGDVEVPPVTSKPGYLADWKFSDATTFMSNRDSSTSRTDISQDNSSNTNSRATYPSYSPIPDSKPILHEIIGEGR</sequence>
<evidence type="ECO:0000256" key="14">
    <source>
        <dbReference type="ARBA" id="ARBA00023136"/>
    </source>
</evidence>
<evidence type="ECO:0000256" key="21">
    <source>
        <dbReference type="SAM" id="SignalP"/>
    </source>
</evidence>
<feature type="signal peptide" evidence="21">
    <location>
        <begin position="1"/>
        <end position="33"/>
    </location>
</feature>
<dbReference type="CDD" id="cd14066">
    <property type="entry name" value="STKc_IRAK"/>
    <property type="match status" value="1"/>
</dbReference>
<dbReference type="FunFam" id="1.10.510.10:FF:000044">
    <property type="entry name" value="Putative LRR receptor-like serine/threonine-protein kinase"/>
    <property type="match status" value="1"/>
</dbReference>
<keyword evidence="15" id="KW-0675">Receptor</keyword>
<dbReference type="SUPFAM" id="SSF56112">
    <property type="entry name" value="Protein kinase-like (PK-like)"/>
    <property type="match status" value="1"/>
</dbReference>
<evidence type="ECO:0000256" key="6">
    <source>
        <dbReference type="ARBA" id="ARBA00022679"/>
    </source>
</evidence>
<accession>A0AAD1Z0A5</accession>
<dbReference type="SMART" id="SM00220">
    <property type="entry name" value="S_TKc"/>
    <property type="match status" value="1"/>
</dbReference>
<dbReference type="PROSITE" id="PS00108">
    <property type="entry name" value="PROTEIN_KINASE_ST"/>
    <property type="match status" value="1"/>
</dbReference>
<keyword evidence="4" id="KW-0597">Phosphoprotein</keyword>
<dbReference type="InterPro" id="IPR008271">
    <property type="entry name" value="Ser/Thr_kinase_AS"/>
</dbReference>
<dbReference type="PANTHER" id="PTHR48006">
    <property type="entry name" value="LEUCINE-RICH REPEAT-CONTAINING PROTEIN DDB_G0281931-RELATED"/>
    <property type="match status" value="1"/>
</dbReference>
<evidence type="ECO:0000259" key="22">
    <source>
        <dbReference type="PROSITE" id="PS50011"/>
    </source>
</evidence>
<feature type="region of interest" description="Disordered" evidence="19">
    <location>
        <begin position="995"/>
        <end position="1042"/>
    </location>
</feature>
<dbReference type="Pfam" id="PF07714">
    <property type="entry name" value="PK_Tyr_Ser-Thr"/>
    <property type="match status" value="1"/>
</dbReference>
<dbReference type="Proteomes" id="UP000834106">
    <property type="component" value="Chromosome 4"/>
</dbReference>
<dbReference type="GO" id="GO:0004674">
    <property type="term" value="F:protein serine/threonine kinase activity"/>
    <property type="evidence" value="ECO:0007669"/>
    <property type="project" value="UniProtKB-KW"/>
</dbReference>
<evidence type="ECO:0000256" key="1">
    <source>
        <dbReference type="ARBA" id="ARBA00004479"/>
    </source>
</evidence>
<evidence type="ECO:0000256" key="19">
    <source>
        <dbReference type="SAM" id="MobiDB-lite"/>
    </source>
</evidence>
<dbReference type="Gene3D" id="1.10.510.10">
    <property type="entry name" value="Transferase(Phosphotransferase) domain 1"/>
    <property type="match status" value="1"/>
</dbReference>
<keyword evidence="13 20" id="KW-1133">Transmembrane helix</keyword>
<evidence type="ECO:0000313" key="23">
    <source>
        <dbReference type="EMBL" id="CAI9760324.1"/>
    </source>
</evidence>
<feature type="domain" description="Protein kinase" evidence="22">
    <location>
        <begin position="697"/>
        <end position="973"/>
    </location>
</feature>
<keyword evidence="8 21" id="KW-0732">Signal</keyword>
<evidence type="ECO:0000256" key="9">
    <source>
        <dbReference type="ARBA" id="ARBA00022737"/>
    </source>
</evidence>
<feature type="compositionally biased region" description="Polar residues" evidence="19">
    <location>
        <begin position="995"/>
        <end position="1023"/>
    </location>
</feature>
<dbReference type="InterPro" id="IPR021720">
    <property type="entry name" value="Malectin_dom"/>
</dbReference>
<dbReference type="EMBL" id="OU503039">
    <property type="protein sequence ID" value="CAI9760324.1"/>
    <property type="molecule type" value="Genomic_DNA"/>
</dbReference>
<dbReference type="Pfam" id="PF00560">
    <property type="entry name" value="LRR_1"/>
    <property type="match status" value="2"/>
</dbReference>
<protein>
    <recommendedName>
        <fullName evidence="2">non-specific serine/threonine protein kinase</fullName>
        <ecNumber evidence="2">2.7.11.1</ecNumber>
    </recommendedName>
</protein>